<dbReference type="EMBL" id="LSSM01005006">
    <property type="protein sequence ID" value="OMJ13626.1"/>
    <property type="molecule type" value="Genomic_DNA"/>
</dbReference>
<comment type="caution">
    <text evidence="2">The sequence shown here is derived from an EMBL/GenBank/DDBJ whole genome shotgun (WGS) entry which is preliminary data.</text>
</comment>
<proteinExistence type="predicted"/>
<sequence length="662" mass="73724">MACKTCKGHEGGCCLANAPCNCHCHKSCSCFYCDAVNLVSRNPFTLTQETFSPEKQENLKTSKKTTSNSIRKLTNFSFGKPLSHHKKDPLPGRRSVSNTLTLSSLRKISTGEKPFYSNKNDTFCFSNSSPKFQFISPPESPSYSKIPTDFLYYGSSHQLNSSSKSIIIHSDEVTFTESDRLPIHDKFSYDKIYPIERKSNVEQNTSESTWFNRNKTKYSNNRSSPSSCKSSLSFSRNSESSSVASVTSEKYSSSTLDKPLSYLSNISIPPSKTCYLNDTDPSSNMNGSTLNGLHKTIIPKNSSPSNHNNTLSNIVKSGYRTLTKKISLSKHEISSRSISNKDKDKPYTFSSKDISSFFSDPTTSSDENDKVEPITNGSEYSVSSKQRSSNSSNIDYTNLDKEQILSLFNKSPIKSSADEILNAFPVKPNSNILTNVVPNSTPNAFLDKGEVRSFLNLKSTEEIPNSLSNTKIGRHNLIKDTNSGDKDINGSFKSIAHNSSEDTNPRMENFGQSLVPFASKFEKRRSGCSINPNTERILESYKKPIFSNSKVEKPAALQKRLPSRLVKFCNSLGFNIGKKSVKSMSTQSDFDLGGHKFNKDECNEDRYPKQLFLSHTISNGEAEIVGGHDDKSAEYDSKTSSEQQFKRRVGQSYPRHAGEIFS</sequence>
<accession>A0A1R1XG94</accession>
<dbReference type="Proteomes" id="UP000187429">
    <property type="component" value="Unassembled WGS sequence"/>
</dbReference>
<evidence type="ECO:0000313" key="2">
    <source>
        <dbReference type="EMBL" id="OMJ13626.1"/>
    </source>
</evidence>
<gene>
    <name evidence="2" type="ORF">AYI69_g8926</name>
</gene>
<evidence type="ECO:0000313" key="3">
    <source>
        <dbReference type="Proteomes" id="UP000187429"/>
    </source>
</evidence>
<feature type="region of interest" description="Disordered" evidence="1">
    <location>
        <begin position="212"/>
        <end position="235"/>
    </location>
</feature>
<protein>
    <submittedName>
        <fullName evidence="2">Uncharacterized protein</fullName>
    </submittedName>
</protein>
<feature type="compositionally biased region" description="Low complexity" evidence="1">
    <location>
        <begin position="219"/>
        <end position="235"/>
    </location>
</feature>
<feature type="region of interest" description="Disordered" evidence="1">
    <location>
        <begin position="623"/>
        <end position="662"/>
    </location>
</feature>
<feature type="compositionally biased region" description="Basic and acidic residues" evidence="1">
    <location>
        <begin position="626"/>
        <end position="639"/>
    </location>
</feature>
<feature type="compositionally biased region" description="Low complexity" evidence="1">
    <location>
        <begin position="381"/>
        <end position="392"/>
    </location>
</feature>
<organism evidence="2 3">
    <name type="scientific">Smittium culicis</name>
    <dbReference type="NCBI Taxonomy" id="133412"/>
    <lineage>
        <taxon>Eukaryota</taxon>
        <taxon>Fungi</taxon>
        <taxon>Fungi incertae sedis</taxon>
        <taxon>Zoopagomycota</taxon>
        <taxon>Kickxellomycotina</taxon>
        <taxon>Harpellomycetes</taxon>
        <taxon>Harpellales</taxon>
        <taxon>Legeriomycetaceae</taxon>
        <taxon>Smittium</taxon>
    </lineage>
</organism>
<evidence type="ECO:0000256" key="1">
    <source>
        <dbReference type="SAM" id="MobiDB-lite"/>
    </source>
</evidence>
<dbReference type="OrthoDB" id="10337952at2759"/>
<reference evidence="3" key="1">
    <citation type="submission" date="2017-01" db="EMBL/GenBank/DDBJ databases">
        <authorList>
            <person name="Wang Y."/>
            <person name="White M."/>
            <person name="Kvist S."/>
            <person name="Moncalvo J.-M."/>
        </authorList>
    </citation>
    <scope>NUCLEOTIDE SEQUENCE [LARGE SCALE GENOMIC DNA]</scope>
    <source>
        <strain evidence="3">ID-206-W2</strain>
    </source>
</reference>
<keyword evidence="3" id="KW-1185">Reference proteome</keyword>
<dbReference type="AlphaFoldDB" id="A0A1R1XG94"/>
<name>A0A1R1XG94_9FUNG</name>
<feature type="region of interest" description="Disordered" evidence="1">
    <location>
        <begin position="358"/>
        <end position="395"/>
    </location>
</feature>